<evidence type="ECO:0000313" key="2">
    <source>
        <dbReference type="EMBL" id="KAH1167511.1"/>
    </source>
</evidence>
<dbReference type="AlphaFoldDB" id="A0A9D3WT85"/>
<gene>
    <name evidence="2" type="ORF">KIL84_002994</name>
</gene>
<dbReference type="Proteomes" id="UP000827986">
    <property type="component" value="Unassembled WGS sequence"/>
</dbReference>
<evidence type="ECO:0000313" key="3">
    <source>
        <dbReference type="Proteomes" id="UP000827986"/>
    </source>
</evidence>
<reference evidence="2" key="1">
    <citation type="submission" date="2021-09" db="EMBL/GenBank/DDBJ databases">
        <title>The genome of Mauremys mutica provides insights into the evolution of semi-aquatic lifestyle.</title>
        <authorList>
            <person name="Gong S."/>
            <person name="Gao Y."/>
        </authorList>
    </citation>
    <scope>NUCLEOTIDE SEQUENCE</scope>
    <source>
        <strain evidence="2">MM-2020</strain>
        <tissue evidence="2">Muscle</tissue>
    </source>
</reference>
<proteinExistence type="predicted"/>
<sequence>MSLQAWMGLFVSLNFWKTVCEHVCKLIQGWLGRAGLAALEVKVFCKGTEQVVAMLVIPSLACYLTTTATKGDMLIQALWHIQVITSQVRPRTTACLCNMARCPLGTELIETSSRGEQLCIPLLSPSLPSNRLAKKSQASPPKKRRKLRVNKGFNQN</sequence>
<dbReference type="EMBL" id="JAHDVG010000486">
    <property type="protein sequence ID" value="KAH1167511.1"/>
    <property type="molecule type" value="Genomic_DNA"/>
</dbReference>
<accession>A0A9D3WT85</accession>
<comment type="caution">
    <text evidence="2">The sequence shown here is derived from an EMBL/GenBank/DDBJ whole genome shotgun (WGS) entry which is preliminary data.</text>
</comment>
<evidence type="ECO:0000256" key="1">
    <source>
        <dbReference type="SAM" id="MobiDB-lite"/>
    </source>
</evidence>
<name>A0A9D3WT85_9SAUR</name>
<protein>
    <submittedName>
        <fullName evidence="2">Uncharacterized protein</fullName>
    </submittedName>
</protein>
<feature type="region of interest" description="Disordered" evidence="1">
    <location>
        <begin position="130"/>
        <end position="156"/>
    </location>
</feature>
<keyword evidence="3" id="KW-1185">Reference proteome</keyword>
<organism evidence="2 3">
    <name type="scientific">Mauremys mutica</name>
    <name type="common">yellowpond turtle</name>
    <dbReference type="NCBI Taxonomy" id="74926"/>
    <lineage>
        <taxon>Eukaryota</taxon>
        <taxon>Metazoa</taxon>
        <taxon>Chordata</taxon>
        <taxon>Craniata</taxon>
        <taxon>Vertebrata</taxon>
        <taxon>Euteleostomi</taxon>
        <taxon>Archelosauria</taxon>
        <taxon>Testudinata</taxon>
        <taxon>Testudines</taxon>
        <taxon>Cryptodira</taxon>
        <taxon>Durocryptodira</taxon>
        <taxon>Testudinoidea</taxon>
        <taxon>Geoemydidae</taxon>
        <taxon>Geoemydinae</taxon>
        <taxon>Mauremys</taxon>
    </lineage>
</organism>